<evidence type="ECO:0000256" key="5">
    <source>
        <dbReference type="ARBA" id="ARBA00022692"/>
    </source>
</evidence>
<evidence type="ECO:0000256" key="8">
    <source>
        <dbReference type="RuleBase" id="RU363032"/>
    </source>
</evidence>
<evidence type="ECO:0000259" key="9">
    <source>
        <dbReference type="PROSITE" id="PS50928"/>
    </source>
</evidence>
<dbReference type="GO" id="GO:0055085">
    <property type="term" value="P:transmembrane transport"/>
    <property type="evidence" value="ECO:0007669"/>
    <property type="project" value="InterPro"/>
</dbReference>
<evidence type="ECO:0000313" key="11">
    <source>
        <dbReference type="Proteomes" id="UP000664654"/>
    </source>
</evidence>
<keyword evidence="3 8" id="KW-0813">Transport</keyword>
<keyword evidence="11" id="KW-1185">Reference proteome</keyword>
<protein>
    <submittedName>
        <fullName evidence="10">ABC transporter permease subunit</fullName>
    </submittedName>
</protein>
<comment type="similarity">
    <text evidence="2">Belongs to the binding-protein-dependent transport system permease family. CysTW subfamily.</text>
</comment>
<sequence>MALFRAIKKRFVETGWLKQRNGVIAIPYLWLLLFFLVPFAIVLKISFAETEIAIPPYTDLATFEDGHLMIDLNLGNYAYLFSDDLYLTAYLSSIRIALVSTLLCLLIGYPMALAISRAPASTRNVLLLLVILPSWTSFLIRIYAWIGILKPNGYINNLLLSMGLIDEPIIMLHTDFAVYVGIVYAYLPFMILPLYANMMKLDHSLVEASSDLGASPVTTLFRIIVPLTKAGIIAGCMLVFIPAVGEFVIPELLGGPETLMIGKVLWEEFFNNRDWPVASAVAIIMLALLIIPIMWFDRIQNKQMEQA</sequence>
<dbReference type="Proteomes" id="UP000664654">
    <property type="component" value="Unassembled WGS sequence"/>
</dbReference>
<feature type="transmembrane region" description="Helical" evidence="8">
    <location>
        <begin position="176"/>
        <end position="196"/>
    </location>
</feature>
<comment type="subcellular location">
    <subcellularLocation>
        <location evidence="1 8">Cell membrane</location>
        <topology evidence="1 8">Multi-pass membrane protein</topology>
    </subcellularLocation>
</comment>
<accession>A0A939DSP6</accession>
<dbReference type="EMBL" id="JAFKCV010000022">
    <property type="protein sequence ID" value="MBN7827652.1"/>
    <property type="molecule type" value="Genomic_DNA"/>
</dbReference>
<dbReference type="Pfam" id="PF00528">
    <property type="entry name" value="BPD_transp_1"/>
    <property type="match status" value="1"/>
</dbReference>
<name>A0A939DSP6_9ALTE</name>
<dbReference type="CDD" id="cd06261">
    <property type="entry name" value="TM_PBP2"/>
    <property type="match status" value="1"/>
</dbReference>
<dbReference type="GO" id="GO:0005886">
    <property type="term" value="C:plasma membrane"/>
    <property type="evidence" value="ECO:0007669"/>
    <property type="project" value="UniProtKB-SubCell"/>
</dbReference>
<feature type="domain" description="ABC transmembrane type-1" evidence="9">
    <location>
        <begin position="90"/>
        <end position="296"/>
    </location>
</feature>
<proteinExistence type="inferred from homology"/>
<dbReference type="PANTHER" id="PTHR42929">
    <property type="entry name" value="INNER MEMBRANE ABC TRANSPORTER PERMEASE PROTEIN YDCU-RELATED-RELATED"/>
    <property type="match status" value="1"/>
</dbReference>
<evidence type="ECO:0000256" key="2">
    <source>
        <dbReference type="ARBA" id="ARBA00007069"/>
    </source>
</evidence>
<keyword evidence="5 8" id="KW-0812">Transmembrane</keyword>
<feature type="transmembrane region" description="Helical" evidence="8">
    <location>
        <begin position="275"/>
        <end position="296"/>
    </location>
</feature>
<dbReference type="InterPro" id="IPR000515">
    <property type="entry name" value="MetI-like"/>
</dbReference>
<feature type="transmembrane region" description="Helical" evidence="8">
    <location>
        <begin position="230"/>
        <end position="249"/>
    </location>
</feature>
<dbReference type="PROSITE" id="PS50928">
    <property type="entry name" value="ABC_TM1"/>
    <property type="match status" value="1"/>
</dbReference>
<reference evidence="10" key="1">
    <citation type="submission" date="2021-03" db="EMBL/GenBank/DDBJ databases">
        <title>novel species isolated from a fishpond in China.</title>
        <authorList>
            <person name="Lu H."/>
            <person name="Cai Z."/>
        </authorList>
    </citation>
    <scope>NUCLEOTIDE SEQUENCE</scope>
    <source>
        <strain evidence="10">JCM 30855</strain>
    </source>
</reference>
<feature type="transmembrane region" description="Helical" evidence="8">
    <location>
        <begin position="125"/>
        <end position="146"/>
    </location>
</feature>
<evidence type="ECO:0000256" key="1">
    <source>
        <dbReference type="ARBA" id="ARBA00004651"/>
    </source>
</evidence>
<gene>
    <name evidence="10" type="ORF">J0A66_20645</name>
</gene>
<dbReference type="PANTHER" id="PTHR42929:SF3">
    <property type="entry name" value="PUTRESCINE TRANSPORT SYSTEM PERMEASE PROTEIN POTH"/>
    <property type="match status" value="1"/>
</dbReference>
<evidence type="ECO:0000256" key="6">
    <source>
        <dbReference type="ARBA" id="ARBA00022989"/>
    </source>
</evidence>
<evidence type="ECO:0000256" key="4">
    <source>
        <dbReference type="ARBA" id="ARBA00022475"/>
    </source>
</evidence>
<keyword evidence="4" id="KW-1003">Cell membrane</keyword>
<evidence type="ECO:0000313" key="10">
    <source>
        <dbReference type="EMBL" id="MBN7827652.1"/>
    </source>
</evidence>
<dbReference type="Gene3D" id="1.10.3720.10">
    <property type="entry name" value="MetI-like"/>
    <property type="match status" value="1"/>
</dbReference>
<keyword evidence="7 8" id="KW-0472">Membrane</keyword>
<evidence type="ECO:0000256" key="7">
    <source>
        <dbReference type="ARBA" id="ARBA00023136"/>
    </source>
</evidence>
<dbReference type="SUPFAM" id="SSF161098">
    <property type="entry name" value="MetI-like"/>
    <property type="match status" value="1"/>
</dbReference>
<dbReference type="InterPro" id="IPR035906">
    <property type="entry name" value="MetI-like_sf"/>
</dbReference>
<organism evidence="10 11">
    <name type="scientific">Bowmanella dokdonensis</name>
    <dbReference type="NCBI Taxonomy" id="751969"/>
    <lineage>
        <taxon>Bacteria</taxon>
        <taxon>Pseudomonadati</taxon>
        <taxon>Pseudomonadota</taxon>
        <taxon>Gammaproteobacteria</taxon>
        <taxon>Alteromonadales</taxon>
        <taxon>Alteromonadaceae</taxon>
        <taxon>Bowmanella</taxon>
    </lineage>
</organism>
<feature type="transmembrane region" description="Helical" evidence="8">
    <location>
        <begin position="89"/>
        <end position="113"/>
    </location>
</feature>
<dbReference type="AlphaFoldDB" id="A0A939DSP6"/>
<comment type="caution">
    <text evidence="10">The sequence shown here is derived from an EMBL/GenBank/DDBJ whole genome shotgun (WGS) entry which is preliminary data.</text>
</comment>
<dbReference type="RefSeq" id="WP_206575762.1">
    <property type="nucleotide sequence ID" value="NZ_JAFKCV010000022.1"/>
</dbReference>
<evidence type="ECO:0000256" key="3">
    <source>
        <dbReference type="ARBA" id="ARBA00022448"/>
    </source>
</evidence>
<keyword evidence="6 8" id="KW-1133">Transmembrane helix</keyword>
<feature type="transmembrane region" description="Helical" evidence="8">
    <location>
        <begin position="21"/>
        <end position="41"/>
    </location>
</feature>